<dbReference type="InterPro" id="IPR034457">
    <property type="entry name" value="Organic_radical-activating"/>
</dbReference>
<evidence type="ECO:0000313" key="9">
    <source>
        <dbReference type="Proteomes" id="UP001500133"/>
    </source>
</evidence>
<gene>
    <name evidence="8" type="ORF">GCM10022228_11950</name>
</gene>
<evidence type="ECO:0000256" key="4">
    <source>
        <dbReference type="ARBA" id="ARBA00022723"/>
    </source>
</evidence>
<dbReference type="CDD" id="cd01335">
    <property type="entry name" value="Radical_SAM"/>
    <property type="match status" value="1"/>
</dbReference>
<dbReference type="InterPro" id="IPR007197">
    <property type="entry name" value="rSAM"/>
</dbReference>
<proteinExistence type="predicted"/>
<keyword evidence="9" id="KW-1185">Reference proteome</keyword>
<dbReference type="PANTHER" id="PTHR30352">
    <property type="entry name" value="PYRUVATE FORMATE-LYASE-ACTIVATING ENZYME"/>
    <property type="match status" value="1"/>
</dbReference>
<evidence type="ECO:0000256" key="3">
    <source>
        <dbReference type="ARBA" id="ARBA00022691"/>
    </source>
</evidence>
<evidence type="ECO:0000259" key="7">
    <source>
        <dbReference type="PROSITE" id="PS51918"/>
    </source>
</evidence>
<dbReference type="InterPro" id="IPR013785">
    <property type="entry name" value="Aldolase_TIM"/>
</dbReference>
<evidence type="ECO:0000256" key="6">
    <source>
        <dbReference type="ARBA" id="ARBA00023014"/>
    </source>
</evidence>
<dbReference type="SFLD" id="SFLDS00029">
    <property type="entry name" value="Radical_SAM"/>
    <property type="match status" value="1"/>
</dbReference>
<keyword evidence="2" id="KW-0004">4Fe-4S</keyword>
<dbReference type="SFLD" id="SFLDG01094">
    <property type="entry name" value="Uncharacterised_Radical_SAM_Su"/>
    <property type="match status" value="1"/>
</dbReference>
<reference evidence="9" key="1">
    <citation type="journal article" date="2019" name="Int. J. Syst. Evol. Microbiol.">
        <title>The Global Catalogue of Microorganisms (GCM) 10K type strain sequencing project: providing services to taxonomists for standard genome sequencing and annotation.</title>
        <authorList>
            <consortium name="The Broad Institute Genomics Platform"/>
            <consortium name="The Broad Institute Genome Sequencing Center for Infectious Disease"/>
            <person name="Wu L."/>
            <person name="Ma J."/>
        </authorList>
    </citation>
    <scope>NUCLEOTIDE SEQUENCE [LARGE SCALE GENOMIC DNA]</scope>
    <source>
        <strain evidence="9">JCM 16914</strain>
    </source>
</reference>
<dbReference type="InterPro" id="IPR058240">
    <property type="entry name" value="rSAM_sf"/>
</dbReference>
<accession>A0ABP7LMI4</accession>
<evidence type="ECO:0000256" key="1">
    <source>
        <dbReference type="ARBA" id="ARBA00001966"/>
    </source>
</evidence>
<dbReference type="PANTHER" id="PTHR30352:SF13">
    <property type="entry name" value="GLYCYL-RADICAL ENZYME ACTIVATING ENZYME YJJW-RELATED"/>
    <property type="match status" value="1"/>
</dbReference>
<name>A0ABP7LMI4_9GAMM</name>
<dbReference type="SUPFAM" id="SSF102114">
    <property type="entry name" value="Radical SAM enzymes"/>
    <property type="match status" value="1"/>
</dbReference>
<evidence type="ECO:0000313" key="8">
    <source>
        <dbReference type="EMBL" id="GAA3903269.1"/>
    </source>
</evidence>
<dbReference type="EMBL" id="BAAAZT010000057">
    <property type="protein sequence ID" value="GAA3903269.1"/>
    <property type="molecule type" value="Genomic_DNA"/>
</dbReference>
<dbReference type="RefSeq" id="WP_311883918.1">
    <property type="nucleotide sequence ID" value="NZ_BAAAZT010000057.1"/>
</dbReference>
<sequence length="244" mass="27156">MSPIESRRPQLPVAGLTPMTTLDYPDHLACVVFLQGCPLRCGYCHNPQMLEPRKAKPDEWAEIEAFLDRRRGLLEGVVFSGGEPMLHADLPLAAARVRALGFRVGLHTAGVYPRRLKALLPWLDWVGLDVKGSAENFDVIVGRRGMAAAHRESLAQLLASDVAFECRTTVHWRDWTLASLRDLALSLSAQGVTHYAIQMARPQQCLEEAYTQPVTTAPTTAELHDLVHRLQPAFQHLELREGVV</sequence>
<comment type="cofactor">
    <cofactor evidence="1">
        <name>[4Fe-4S] cluster</name>
        <dbReference type="ChEBI" id="CHEBI:49883"/>
    </cofactor>
</comment>
<keyword evidence="3" id="KW-0949">S-adenosyl-L-methionine</keyword>
<evidence type="ECO:0000256" key="2">
    <source>
        <dbReference type="ARBA" id="ARBA00022485"/>
    </source>
</evidence>
<organism evidence="8 9">
    <name type="scientific">Halomonas cibimaris</name>
    <dbReference type="NCBI Taxonomy" id="657012"/>
    <lineage>
        <taxon>Bacteria</taxon>
        <taxon>Pseudomonadati</taxon>
        <taxon>Pseudomonadota</taxon>
        <taxon>Gammaproteobacteria</taxon>
        <taxon>Oceanospirillales</taxon>
        <taxon>Halomonadaceae</taxon>
        <taxon>Halomonas</taxon>
    </lineage>
</organism>
<keyword evidence="5" id="KW-0408">Iron</keyword>
<dbReference type="Pfam" id="PF04055">
    <property type="entry name" value="Radical_SAM"/>
    <property type="match status" value="1"/>
</dbReference>
<keyword evidence="6" id="KW-0411">Iron-sulfur</keyword>
<dbReference type="NCBIfam" id="TIGR02495">
    <property type="entry name" value="NrdG2"/>
    <property type="match status" value="1"/>
</dbReference>
<dbReference type="Gene3D" id="3.20.20.70">
    <property type="entry name" value="Aldolase class I"/>
    <property type="match status" value="1"/>
</dbReference>
<evidence type="ECO:0000256" key="5">
    <source>
        <dbReference type="ARBA" id="ARBA00023004"/>
    </source>
</evidence>
<protein>
    <submittedName>
        <fullName evidence="8">Anaerobic ribonucleoside-triphosphate reductase activating protein</fullName>
    </submittedName>
</protein>
<feature type="domain" description="Radical SAM core" evidence="7">
    <location>
        <begin position="23"/>
        <end position="233"/>
    </location>
</feature>
<dbReference type="InterPro" id="IPR012840">
    <property type="entry name" value="NrdG2"/>
</dbReference>
<dbReference type="PROSITE" id="PS51918">
    <property type="entry name" value="RADICAL_SAM"/>
    <property type="match status" value="1"/>
</dbReference>
<comment type="caution">
    <text evidence="8">The sequence shown here is derived from an EMBL/GenBank/DDBJ whole genome shotgun (WGS) entry which is preliminary data.</text>
</comment>
<dbReference type="Proteomes" id="UP001500133">
    <property type="component" value="Unassembled WGS sequence"/>
</dbReference>
<keyword evidence="4" id="KW-0479">Metal-binding</keyword>